<dbReference type="STRING" id="1121345.SAMN02745217_03424"/>
<dbReference type="Proteomes" id="UP000184612">
    <property type="component" value="Unassembled WGS sequence"/>
</dbReference>
<dbReference type="EMBL" id="FRFD01000010">
    <property type="protein sequence ID" value="SHO51958.1"/>
    <property type="molecule type" value="Genomic_DNA"/>
</dbReference>
<dbReference type="PANTHER" id="PTHR30087">
    <property type="entry name" value="INNER MEMBRANE PROTEIN"/>
    <property type="match status" value="1"/>
</dbReference>
<evidence type="ECO:0000313" key="2">
    <source>
        <dbReference type="Proteomes" id="UP000184612"/>
    </source>
</evidence>
<gene>
    <name evidence="1" type="ORF">SAMN02745217_03424</name>
</gene>
<dbReference type="RefSeq" id="WP_175562091.1">
    <property type="nucleotide sequence ID" value="NZ_FRFD01000010.1"/>
</dbReference>
<reference evidence="1 2" key="1">
    <citation type="submission" date="2016-12" db="EMBL/GenBank/DDBJ databases">
        <authorList>
            <person name="Song W.-J."/>
            <person name="Kurnit D.M."/>
        </authorList>
    </citation>
    <scope>NUCLEOTIDE SEQUENCE [LARGE SCALE GENOMIC DNA]</scope>
    <source>
        <strain evidence="1 2">DSM 12503</strain>
    </source>
</reference>
<organism evidence="1 2">
    <name type="scientific">Anaerocolumna xylanovorans DSM 12503</name>
    <dbReference type="NCBI Taxonomy" id="1121345"/>
    <lineage>
        <taxon>Bacteria</taxon>
        <taxon>Bacillati</taxon>
        <taxon>Bacillota</taxon>
        <taxon>Clostridia</taxon>
        <taxon>Lachnospirales</taxon>
        <taxon>Lachnospiraceae</taxon>
        <taxon>Anaerocolumna</taxon>
    </lineage>
</organism>
<sequence length="157" mass="17026">MNILVSACLLGLDCRYCGTGKYLKELEDLKEDFQFIPVCPEQLGGLSTPRSPVELSDGRAINKEGEDCTEQFQKGGEEACKLADYFACKAAVLKANSPSCGYGQIYDGSFQGKLIKGDGITAGMLAKKGLRIYTENNLEELKRVSSAKAVNTPEGER</sequence>
<keyword evidence="2" id="KW-1185">Reference proteome</keyword>
<proteinExistence type="predicted"/>
<evidence type="ECO:0000313" key="1">
    <source>
        <dbReference type="EMBL" id="SHO51958.1"/>
    </source>
</evidence>
<name>A0A1M7YHG0_9FIRM</name>
<protein>
    <submittedName>
        <fullName evidence="1">Uncharacterized conserved protein YbbK, DUF523 family</fullName>
    </submittedName>
</protein>
<accession>A0A1M7YHG0</accession>
<dbReference type="InterPro" id="IPR007553">
    <property type="entry name" value="2-thiour_desulf"/>
</dbReference>
<dbReference type="Pfam" id="PF04463">
    <property type="entry name" value="2-thiour_desulf"/>
    <property type="match status" value="1"/>
</dbReference>
<dbReference type="PANTHER" id="PTHR30087:SF1">
    <property type="entry name" value="HYPOTHETICAL CYTOSOLIC PROTEIN"/>
    <property type="match status" value="1"/>
</dbReference>
<dbReference type="AlphaFoldDB" id="A0A1M7YHG0"/>